<dbReference type="SUPFAM" id="SSF51735">
    <property type="entry name" value="NAD(P)-binding Rossmann-fold domains"/>
    <property type="match status" value="1"/>
</dbReference>
<dbReference type="GO" id="GO:0070402">
    <property type="term" value="F:NADPH binding"/>
    <property type="evidence" value="ECO:0007669"/>
    <property type="project" value="TreeGrafter"/>
</dbReference>
<dbReference type="InterPro" id="IPR013149">
    <property type="entry name" value="ADH-like_C"/>
</dbReference>
<dbReference type="GO" id="GO:0005829">
    <property type="term" value="C:cytosol"/>
    <property type="evidence" value="ECO:0007669"/>
    <property type="project" value="TreeGrafter"/>
</dbReference>
<proteinExistence type="predicted"/>
<organism evidence="4 5">
    <name type="scientific">Pseudooceanicola pacificus</name>
    <dbReference type="NCBI Taxonomy" id="2676438"/>
    <lineage>
        <taxon>Bacteria</taxon>
        <taxon>Pseudomonadati</taxon>
        <taxon>Pseudomonadota</taxon>
        <taxon>Alphaproteobacteria</taxon>
        <taxon>Rhodobacterales</taxon>
        <taxon>Paracoccaceae</taxon>
        <taxon>Pseudooceanicola</taxon>
    </lineage>
</organism>
<dbReference type="SMART" id="SM00829">
    <property type="entry name" value="PKS_ER"/>
    <property type="match status" value="1"/>
</dbReference>
<evidence type="ECO:0000256" key="2">
    <source>
        <dbReference type="ARBA" id="ARBA00023002"/>
    </source>
</evidence>
<dbReference type="Gene3D" id="3.40.50.720">
    <property type="entry name" value="NAD(P)-binding Rossmann-like Domain"/>
    <property type="match status" value="1"/>
</dbReference>
<dbReference type="InterPro" id="IPR047618">
    <property type="entry name" value="QOR-like"/>
</dbReference>
<feature type="domain" description="Enoyl reductase (ER)" evidence="3">
    <location>
        <begin position="13"/>
        <end position="336"/>
    </location>
</feature>
<evidence type="ECO:0000256" key="1">
    <source>
        <dbReference type="ARBA" id="ARBA00022857"/>
    </source>
</evidence>
<dbReference type="Gene3D" id="3.90.180.10">
    <property type="entry name" value="Medium-chain alcohol dehydrogenases, catalytic domain"/>
    <property type="match status" value="1"/>
</dbReference>
<comment type="caution">
    <text evidence="4">The sequence shown here is derived from an EMBL/GenBank/DDBJ whole genome shotgun (WGS) entry which is preliminary data.</text>
</comment>
<dbReference type="RefSeq" id="WP_160382415.1">
    <property type="nucleotide sequence ID" value="NZ_WNXQ01000004.1"/>
</dbReference>
<reference evidence="4 5" key="1">
    <citation type="submission" date="2019-11" db="EMBL/GenBank/DDBJ databases">
        <title>Pseudooceanicola pacifica sp. nov., isolated from deep-sea sediment of the Pacific Ocean.</title>
        <authorList>
            <person name="Lyu L."/>
        </authorList>
    </citation>
    <scope>NUCLEOTIDE SEQUENCE [LARGE SCALE GENOMIC DNA]</scope>
    <source>
        <strain evidence="4 5">216_PA32_1</strain>
    </source>
</reference>
<evidence type="ECO:0000259" key="3">
    <source>
        <dbReference type="SMART" id="SM00829"/>
    </source>
</evidence>
<gene>
    <name evidence="4" type="ORF">GLS40_08945</name>
</gene>
<dbReference type="InterPro" id="IPR013154">
    <property type="entry name" value="ADH-like_N"/>
</dbReference>
<dbReference type="GO" id="GO:0035925">
    <property type="term" value="F:mRNA 3'-UTR AU-rich region binding"/>
    <property type="evidence" value="ECO:0007669"/>
    <property type="project" value="TreeGrafter"/>
</dbReference>
<dbReference type="PANTHER" id="PTHR48106">
    <property type="entry name" value="QUINONE OXIDOREDUCTASE PIG3-RELATED"/>
    <property type="match status" value="1"/>
</dbReference>
<keyword evidence="2" id="KW-0560">Oxidoreductase</keyword>
<dbReference type="PANTHER" id="PTHR48106:SF13">
    <property type="entry name" value="QUINONE OXIDOREDUCTASE-RELATED"/>
    <property type="match status" value="1"/>
</dbReference>
<dbReference type="SUPFAM" id="SSF50129">
    <property type="entry name" value="GroES-like"/>
    <property type="match status" value="1"/>
</dbReference>
<keyword evidence="5" id="KW-1185">Reference proteome</keyword>
<dbReference type="CDD" id="cd05286">
    <property type="entry name" value="QOR2"/>
    <property type="match status" value="1"/>
</dbReference>
<evidence type="ECO:0000313" key="4">
    <source>
        <dbReference type="EMBL" id="MWB78148.1"/>
    </source>
</evidence>
<dbReference type="InterPro" id="IPR020843">
    <property type="entry name" value="ER"/>
</dbReference>
<accession>A0A844WBF5</accession>
<protein>
    <submittedName>
        <fullName evidence="4">Zinc-binding dehydrogenase</fullName>
    </submittedName>
</protein>
<evidence type="ECO:0000313" key="5">
    <source>
        <dbReference type="Proteomes" id="UP000443843"/>
    </source>
</evidence>
<dbReference type="Pfam" id="PF00107">
    <property type="entry name" value="ADH_zinc_N"/>
    <property type="match status" value="1"/>
</dbReference>
<dbReference type="Pfam" id="PF08240">
    <property type="entry name" value="ADH_N"/>
    <property type="match status" value="1"/>
</dbReference>
<dbReference type="GO" id="GO:0003960">
    <property type="term" value="F:quinone reductase (NADPH) activity"/>
    <property type="evidence" value="ECO:0007669"/>
    <property type="project" value="InterPro"/>
</dbReference>
<name>A0A844WBF5_9RHOB</name>
<dbReference type="InterPro" id="IPR011032">
    <property type="entry name" value="GroES-like_sf"/>
</dbReference>
<dbReference type="AlphaFoldDB" id="A0A844WBF5"/>
<sequence length="338" mass="35039">MTQMNAILIHRNGGPEEMVHATLPRPVPSAGQVLVRHTAIGVNFSDINVRRGGFYTSILSDSDQAFPLVLGNEAAGVVEETGPGVTGFAPGDRVAYAGMHGQFFEQSGAYCDCRAVPADRLVPVPDTVTDQQAAAVLLKGSTASLIINRLRKPAPGDVVLVHAAASGVGALLAQWAHHLGARVIGTAGSDAKARIARDNGCEAVVLYKQTEFTDAVLALAPGGVDIVYDGVGADTFHKSIGVAAPFGTLVNYGNASGPVSPLDIQRLAMRSLSVARAGVTGHIGTADDLRRVAAELFELVAAGALRPRVHQAMPLRDAAESHRMAESGQAAGALLLLP</sequence>
<dbReference type="Proteomes" id="UP000443843">
    <property type="component" value="Unassembled WGS sequence"/>
</dbReference>
<dbReference type="InterPro" id="IPR036291">
    <property type="entry name" value="NAD(P)-bd_dom_sf"/>
</dbReference>
<keyword evidence="1" id="KW-0521">NADP</keyword>
<dbReference type="EMBL" id="WNXQ01000004">
    <property type="protein sequence ID" value="MWB78148.1"/>
    <property type="molecule type" value="Genomic_DNA"/>
</dbReference>